<dbReference type="AlphaFoldDB" id="A0A183DCC4"/>
<accession>A0A183DCC4</accession>
<evidence type="ECO:0000313" key="1">
    <source>
        <dbReference type="WBParaSite" id="GPUH_0000637401-mRNA-1"/>
    </source>
</evidence>
<name>A0A183DCC4_9BILA</name>
<reference evidence="1" key="1">
    <citation type="submission" date="2016-06" db="UniProtKB">
        <authorList>
            <consortium name="WormBaseParasite"/>
        </authorList>
    </citation>
    <scope>IDENTIFICATION</scope>
</reference>
<proteinExistence type="predicted"/>
<sequence length="67" mass="7261">LKSKKGGSAIVVGPKSSGKRSVIRKVLLDYTDDLEVVFIDGLIQTTDADALKVLDLSESDVVRFIQL</sequence>
<protein>
    <submittedName>
        <fullName evidence="1">ABC transporter domain-containing protein</fullName>
    </submittedName>
</protein>
<organism evidence="1">
    <name type="scientific">Gongylonema pulchrum</name>
    <dbReference type="NCBI Taxonomy" id="637853"/>
    <lineage>
        <taxon>Eukaryota</taxon>
        <taxon>Metazoa</taxon>
        <taxon>Ecdysozoa</taxon>
        <taxon>Nematoda</taxon>
        <taxon>Chromadorea</taxon>
        <taxon>Rhabditida</taxon>
        <taxon>Spirurina</taxon>
        <taxon>Spiruromorpha</taxon>
        <taxon>Spiruroidea</taxon>
        <taxon>Gongylonematidae</taxon>
        <taxon>Gongylonema</taxon>
    </lineage>
</organism>
<dbReference type="WBParaSite" id="GPUH_0000637401-mRNA-1">
    <property type="protein sequence ID" value="GPUH_0000637401-mRNA-1"/>
    <property type="gene ID" value="GPUH_0000637401"/>
</dbReference>